<reference evidence="1" key="1">
    <citation type="submission" date="2023-11" db="EMBL/GenBank/DDBJ databases">
        <title>Genome assemblies of two species of porcelain crab, Petrolisthes cinctipes and Petrolisthes manimaculis (Anomura: Porcellanidae).</title>
        <authorList>
            <person name="Angst P."/>
        </authorList>
    </citation>
    <scope>NUCLEOTIDE SEQUENCE</scope>
    <source>
        <strain evidence="1">PB745_02</strain>
        <tissue evidence="1">Gill</tissue>
    </source>
</reference>
<comment type="caution">
    <text evidence="1">The sequence shown here is derived from an EMBL/GenBank/DDBJ whole genome shotgun (WGS) entry which is preliminary data.</text>
</comment>
<gene>
    <name evidence="1" type="ORF">Pmani_020289</name>
</gene>
<evidence type="ECO:0000313" key="2">
    <source>
        <dbReference type="Proteomes" id="UP001292094"/>
    </source>
</evidence>
<protein>
    <submittedName>
        <fullName evidence="1">Uncharacterized protein</fullName>
    </submittedName>
</protein>
<sequence length="92" mass="9997">MPERKISVACARNGEGSSRAGVDFYRNWCVLGCHLVTTRDSVLPPLPLLPVPRPPELSNPTTTPSCSRQHHNFVVTEVAVAATSRRSDISEG</sequence>
<proteinExistence type="predicted"/>
<accession>A0AAE1U374</accession>
<dbReference type="EMBL" id="JAWZYT010001943">
    <property type="protein sequence ID" value="KAK4307982.1"/>
    <property type="molecule type" value="Genomic_DNA"/>
</dbReference>
<keyword evidence="2" id="KW-1185">Reference proteome</keyword>
<name>A0AAE1U374_9EUCA</name>
<dbReference type="AlphaFoldDB" id="A0AAE1U374"/>
<dbReference type="Proteomes" id="UP001292094">
    <property type="component" value="Unassembled WGS sequence"/>
</dbReference>
<organism evidence="1 2">
    <name type="scientific">Petrolisthes manimaculis</name>
    <dbReference type="NCBI Taxonomy" id="1843537"/>
    <lineage>
        <taxon>Eukaryota</taxon>
        <taxon>Metazoa</taxon>
        <taxon>Ecdysozoa</taxon>
        <taxon>Arthropoda</taxon>
        <taxon>Crustacea</taxon>
        <taxon>Multicrustacea</taxon>
        <taxon>Malacostraca</taxon>
        <taxon>Eumalacostraca</taxon>
        <taxon>Eucarida</taxon>
        <taxon>Decapoda</taxon>
        <taxon>Pleocyemata</taxon>
        <taxon>Anomura</taxon>
        <taxon>Galatheoidea</taxon>
        <taxon>Porcellanidae</taxon>
        <taxon>Petrolisthes</taxon>
    </lineage>
</organism>
<evidence type="ECO:0000313" key="1">
    <source>
        <dbReference type="EMBL" id="KAK4307982.1"/>
    </source>
</evidence>